<dbReference type="Gene3D" id="2.60.40.420">
    <property type="entry name" value="Cupredoxins - blue copper proteins"/>
    <property type="match status" value="1"/>
</dbReference>
<evidence type="ECO:0000256" key="1">
    <source>
        <dbReference type="SAM" id="SignalP"/>
    </source>
</evidence>
<dbReference type="InterPro" id="IPR008972">
    <property type="entry name" value="Cupredoxin"/>
</dbReference>
<sequence>MRNPGLFTAALAMAALCALGSTAQQVATVSQKSRVFAPRAVTVAQGDTVVFVNDDGELLHHVYSDDPRFAFDIGEQPAGVQRPVRFTTRGVFDVRCGIHPRMLVQVTVR</sequence>
<dbReference type="PANTHER" id="PTHR36507:SF1">
    <property type="entry name" value="BLL1555 PROTEIN"/>
    <property type="match status" value="1"/>
</dbReference>
<proteinExistence type="predicted"/>
<dbReference type="InterPro" id="IPR052721">
    <property type="entry name" value="ET_Amicyanin"/>
</dbReference>
<keyword evidence="1" id="KW-0732">Signal</keyword>
<dbReference type="EMBL" id="CADCTG010000130">
    <property type="protein sequence ID" value="CAA9237682.1"/>
    <property type="molecule type" value="Genomic_DNA"/>
</dbReference>
<feature type="signal peptide" evidence="1">
    <location>
        <begin position="1"/>
        <end position="23"/>
    </location>
</feature>
<dbReference type="PANTHER" id="PTHR36507">
    <property type="entry name" value="BLL1555 PROTEIN"/>
    <property type="match status" value="1"/>
</dbReference>
<accession>A0A6J4HYH4</accession>
<feature type="chain" id="PRO_5026711425" evidence="1">
    <location>
        <begin position="24"/>
        <end position="109"/>
    </location>
</feature>
<dbReference type="AlphaFoldDB" id="A0A6J4HYH4"/>
<evidence type="ECO:0000313" key="2">
    <source>
        <dbReference type="EMBL" id="CAA9237682.1"/>
    </source>
</evidence>
<protein>
    <submittedName>
        <fullName evidence="2">Copper binding protein, plastocyanin/azurin family</fullName>
    </submittedName>
</protein>
<organism evidence="2">
    <name type="scientific">uncultured Acetobacteraceae bacterium</name>
    <dbReference type="NCBI Taxonomy" id="169975"/>
    <lineage>
        <taxon>Bacteria</taxon>
        <taxon>Pseudomonadati</taxon>
        <taxon>Pseudomonadota</taxon>
        <taxon>Alphaproteobacteria</taxon>
        <taxon>Acetobacterales</taxon>
        <taxon>Acetobacteraceae</taxon>
        <taxon>environmental samples</taxon>
    </lineage>
</organism>
<gene>
    <name evidence="2" type="ORF">AVDCRST_MAG08-1443</name>
</gene>
<reference evidence="2" key="1">
    <citation type="submission" date="2020-02" db="EMBL/GenBank/DDBJ databases">
        <authorList>
            <person name="Meier V. D."/>
        </authorList>
    </citation>
    <scope>NUCLEOTIDE SEQUENCE</scope>
    <source>
        <strain evidence="2">AVDCRST_MAG08</strain>
    </source>
</reference>
<name>A0A6J4HYH4_9PROT</name>
<dbReference type="SUPFAM" id="SSF49503">
    <property type="entry name" value="Cupredoxins"/>
    <property type="match status" value="1"/>
</dbReference>